<reference evidence="9" key="1">
    <citation type="submission" date="2020-12" db="EMBL/GenBank/DDBJ databases">
        <title>PHA producing bacteria isolated from mangrove.</title>
        <authorList>
            <person name="Zheng W."/>
            <person name="Yu S."/>
            <person name="Huang Y."/>
        </authorList>
    </citation>
    <scope>NUCLEOTIDE SEQUENCE</scope>
    <source>
        <strain evidence="9">GN8-5</strain>
    </source>
</reference>
<evidence type="ECO:0000256" key="2">
    <source>
        <dbReference type="ARBA" id="ARBA00022694"/>
    </source>
</evidence>
<dbReference type="PROSITE" id="PS00648">
    <property type="entry name" value="RIBONUCLEASE_P"/>
    <property type="match status" value="1"/>
</dbReference>
<dbReference type="GO" id="GO:0001682">
    <property type="term" value="P:tRNA 5'-leader removal"/>
    <property type="evidence" value="ECO:0007669"/>
    <property type="project" value="UniProtKB-UniRule"/>
</dbReference>
<evidence type="ECO:0000256" key="5">
    <source>
        <dbReference type="ARBA" id="ARBA00022801"/>
    </source>
</evidence>
<keyword evidence="5 7" id="KW-0378">Hydrolase</keyword>
<dbReference type="SUPFAM" id="SSF54211">
    <property type="entry name" value="Ribosomal protein S5 domain 2-like"/>
    <property type="match status" value="1"/>
</dbReference>
<comment type="function">
    <text evidence="1 7">RNaseP catalyzes the removal of the 5'-leader sequence from pre-tRNA to produce the mature 5'-terminus. It can also cleave other RNA substrates such as 4.5S RNA. The protein component plays an auxiliary but essential role in vivo by binding to the 5'-leader sequence and broadening the substrate specificity of the ribozyme.</text>
</comment>
<dbReference type="RefSeq" id="WP_206822567.1">
    <property type="nucleotide sequence ID" value="NZ_CP063379.1"/>
</dbReference>
<dbReference type="EMBL" id="JAEMWU010000001">
    <property type="protein sequence ID" value="MBN8204691.1"/>
    <property type="molecule type" value="Genomic_DNA"/>
</dbReference>
<dbReference type="PANTHER" id="PTHR33992:SF1">
    <property type="entry name" value="RIBONUCLEASE P PROTEIN COMPONENT"/>
    <property type="match status" value="1"/>
</dbReference>
<dbReference type="PANTHER" id="PTHR33992">
    <property type="entry name" value="RIBONUCLEASE P PROTEIN COMPONENT"/>
    <property type="match status" value="1"/>
</dbReference>
<dbReference type="Gene3D" id="3.30.230.10">
    <property type="match status" value="1"/>
</dbReference>
<dbReference type="NCBIfam" id="TIGR00188">
    <property type="entry name" value="rnpA"/>
    <property type="match status" value="1"/>
</dbReference>
<proteinExistence type="inferred from homology"/>
<evidence type="ECO:0000313" key="10">
    <source>
        <dbReference type="Proteomes" id="UP000664385"/>
    </source>
</evidence>
<dbReference type="InterPro" id="IPR020539">
    <property type="entry name" value="RNase_P_CS"/>
</dbReference>
<dbReference type="GO" id="GO:0030677">
    <property type="term" value="C:ribonuclease P complex"/>
    <property type="evidence" value="ECO:0007669"/>
    <property type="project" value="TreeGrafter"/>
</dbReference>
<dbReference type="InterPro" id="IPR014721">
    <property type="entry name" value="Ribsml_uS5_D2-typ_fold_subgr"/>
</dbReference>
<dbReference type="EC" id="3.1.26.5" evidence="7 8"/>
<sequence length="116" mass="12673">MLARPNRLTRGADYRQAVRRGTRCGGPRLIISVLVSTDARPPRFGFIISKQVGTAVVRNTVRRRLKAVCAEFVDMVPEGTDVVIRALPASATAEFSSLRADVARCLNKRFADAVSS</sequence>
<keyword evidence="3 7" id="KW-0540">Nuclease</keyword>
<keyword evidence="6 7" id="KW-0694">RNA-binding</keyword>
<dbReference type="AlphaFoldDB" id="A0A939DTK7"/>
<evidence type="ECO:0000256" key="3">
    <source>
        <dbReference type="ARBA" id="ARBA00022722"/>
    </source>
</evidence>
<accession>A0A939DTK7</accession>
<dbReference type="Pfam" id="PF00825">
    <property type="entry name" value="Ribonuclease_P"/>
    <property type="match status" value="1"/>
</dbReference>
<comment type="similarity">
    <text evidence="7">Belongs to the RnpA family.</text>
</comment>
<dbReference type="GO" id="GO:0000049">
    <property type="term" value="F:tRNA binding"/>
    <property type="evidence" value="ECO:0007669"/>
    <property type="project" value="UniProtKB-UniRule"/>
</dbReference>
<dbReference type="Proteomes" id="UP000664385">
    <property type="component" value="Unassembled WGS sequence"/>
</dbReference>
<evidence type="ECO:0000256" key="8">
    <source>
        <dbReference type="NCBIfam" id="TIGR00188"/>
    </source>
</evidence>
<protein>
    <recommendedName>
        <fullName evidence="7 8">Ribonuclease P protein component</fullName>
        <shortName evidence="7">RNase P protein</shortName>
        <shortName evidence="7">RNaseP protein</shortName>
        <ecNumber evidence="7 8">3.1.26.5</ecNumber>
    </recommendedName>
    <alternativeName>
        <fullName evidence="7">Protein C5</fullName>
    </alternativeName>
</protein>
<keyword evidence="4 7" id="KW-0255">Endonuclease</keyword>
<comment type="catalytic activity">
    <reaction evidence="7">
        <text>Endonucleolytic cleavage of RNA, removing 5'-extranucleotides from tRNA precursor.</text>
        <dbReference type="EC" id="3.1.26.5"/>
    </reaction>
</comment>
<dbReference type="GO" id="GO:0042781">
    <property type="term" value="F:3'-tRNA processing endoribonuclease activity"/>
    <property type="evidence" value="ECO:0007669"/>
    <property type="project" value="TreeGrafter"/>
</dbReference>
<evidence type="ECO:0000256" key="4">
    <source>
        <dbReference type="ARBA" id="ARBA00022759"/>
    </source>
</evidence>
<keyword evidence="2 7" id="KW-0819">tRNA processing</keyword>
<evidence type="ECO:0000256" key="7">
    <source>
        <dbReference type="HAMAP-Rule" id="MF_00227"/>
    </source>
</evidence>
<dbReference type="InterPro" id="IPR020568">
    <property type="entry name" value="Ribosomal_Su5_D2-typ_SF"/>
</dbReference>
<gene>
    <name evidence="7 9" type="primary">rnpA</name>
    <name evidence="9" type="ORF">JF543_01810</name>
</gene>
<comment type="subunit">
    <text evidence="7">Consists of a catalytic RNA component (M1 or rnpB) and a protein subunit.</text>
</comment>
<dbReference type="GO" id="GO:0004526">
    <property type="term" value="F:ribonuclease P activity"/>
    <property type="evidence" value="ECO:0007669"/>
    <property type="project" value="UniProtKB-UniRule"/>
</dbReference>
<name>A0A939DTK7_9MICO</name>
<evidence type="ECO:0000256" key="6">
    <source>
        <dbReference type="ARBA" id="ARBA00022884"/>
    </source>
</evidence>
<evidence type="ECO:0000313" key="9">
    <source>
        <dbReference type="EMBL" id="MBN8204691.1"/>
    </source>
</evidence>
<organism evidence="9 10">
    <name type="scientific">Microbacterium esteraromaticum</name>
    <dbReference type="NCBI Taxonomy" id="57043"/>
    <lineage>
        <taxon>Bacteria</taxon>
        <taxon>Bacillati</taxon>
        <taxon>Actinomycetota</taxon>
        <taxon>Actinomycetes</taxon>
        <taxon>Micrococcales</taxon>
        <taxon>Microbacteriaceae</taxon>
        <taxon>Microbacterium</taxon>
    </lineage>
</organism>
<comment type="caution">
    <text evidence="9">The sequence shown here is derived from an EMBL/GenBank/DDBJ whole genome shotgun (WGS) entry which is preliminary data.</text>
</comment>
<evidence type="ECO:0000256" key="1">
    <source>
        <dbReference type="ARBA" id="ARBA00002663"/>
    </source>
</evidence>
<dbReference type="HAMAP" id="MF_00227">
    <property type="entry name" value="RNase_P"/>
    <property type="match status" value="1"/>
</dbReference>
<dbReference type="InterPro" id="IPR000100">
    <property type="entry name" value="RNase_P"/>
</dbReference>